<dbReference type="InterPro" id="IPR027417">
    <property type="entry name" value="P-loop_NTPase"/>
</dbReference>
<dbReference type="GO" id="GO:0043531">
    <property type="term" value="F:ADP binding"/>
    <property type="evidence" value="ECO:0007669"/>
    <property type="project" value="InterPro"/>
</dbReference>
<dbReference type="SUPFAM" id="SSF52540">
    <property type="entry name" value="P-loop containing nucleoside triphosphate hydrolases"/>
    <property type="match status" value="1"/>
</dbReference>
<proteinExistence type="predicted"/>
<evidence type="ECO:0000259" key="2">
    <source>
        <dbReference type="Pfam" id="PF00931"/>
    </source>
</evidence>
<sequence length="166" mass="19838">MTSNLLDDFSTEALRKDLLSGNKLTKEVCLFFSSLNQFAYVDRLQKQLREKNNGKKYLLILNDIWNLEWEHWISLKKLLTGEAKRSRIIVTTHSPRVPKVTSKCQPHVLKGWFDDDAWFLFKERAFEQRFADSTNTAFLEIGKQILERWWWLSLSLKDDNRYDIFF</sequence>
<reference evidence="4" key="1">
    <citation type="journal article" date="2019" name="Plant Biotechnol. J.">
        <title>Genome sequencing of the Australian wild diploid species Gossypium australe highlights disease resistance and delayed gland morphogenesis.</title>
        <authorList>
            <person name="Cai Y."/>
            <person name="Cai X."/>
            <person name="Wang Q."/>
            <person name="Wang P."/>
            <person name="Zhang Y."/>
            <person name="Cai C."/>
            <person name="Xu Y."/>
            <person name="Wang K."/>
            <person name="Zhou Z."/>
            <person name="Wang C."/>
            <person name="Geng S."/>
            <person name="Li B."/>
            <person name="Dong Q."/>
            <person name="Hou Y."/>
            <person name="Wang H."/>
            <person name="Ai P."/>
            <person name="Liu Z."/>
            <person name="Yi F."/>
            <person name="Sun M."/>
            <person name="An G."/>
            <person name="Cheng J."/>
            <person name="Zhang Y."/>
            <person name="Shi Q."/>
            <person name="Xie Y."/>
            <person name="Shi X."/>
            <person name="Chang Y."/>
            <person name="Huang F."/>
            <person name="Chen Y."/>
            <person name="Hong S."/>
            <person name="Mi L."/>
            <person name="Sun Q."/>
            <person name="Zhang L."/>
            <person name="Zhou B."/>
            <person name="Peng R."/>
            <person name="Zhang X."/>
            <person name="Liu F."/>
        </authorList>
    </citation>
    <scope>NUCLEOTIDE SEQUENCE [LARGE SCALE GENOMIC DNA]</scope>
    <source>
        <strain evidence="4">cv. PA1801</strain>
    </source>
</reference>
<keyword evidence="4" id="KW-1185">Reference proteome</keyword>
<feature type="domain" description="NB-ARC" evidence="2">
    <location>
        <begin position="33"/>
        <end position="129"/>
    </location>
</feature>
<dbReference type="GO" id="GO:0006952">
    <property type="term" value="P:defense response"/>
    <property type="evidence" value="ECO:0007669"/>
    <property type="project" value="UniProtKB-KW"/>
</dbReference>
<dbReference type="EMBL" id="SMMG02000005">
    <property type="protein sequence ID" value="KAA3472000.1"/>
    <property type="molecule type" value="Genomic_DNA"/>
</dbReference>
<dbReference type="InterPro" id="IPR002182">
    <property type="entry name" value="NB-ARC"/>
</dbReference>
<dbReference type="OrthoDB" id="5279713at2759"/>
<dbReference type="Pfam" id="PF00931">
    <property type="entry name" value="NB-ARC"/>
    <property type="match status" value="1"/>
</dbReference>
<keyword evidence="1" id="KW-0611">Plant defense</keyword>
<dbReference type="PANTHER" id="PTHR36766">
    <property type="entry name" value="PLANT BROAD-SPECTRUM MILDEW RESISTANCE PROTEIN RPW8"/>
    <property type="match status" value="1"/>
</dbReference>
<dbReference type="Gene3D" id="3.40.50.300">
    <property type="entry name" value="P-loop containing nucleotide triphosphate hydrolases"/>
    <property type="match status" value="1"/>
</dbReference>
<name>A0A5B6VS55_9ROSI</name>
<gene>
    <name evidence="3" type="ORF">EPI10_022514</name>
</gene>
<organism evidence="3 4">
    <name type="scientific">Gossypium australe</name>
    <dbReference type="NCBI Taxonomy" id="47621"/>
    <lineage>
        <taxon>Eukaryota</taxon>
        <taxon>Viridiplantae</taxon>
        <taxon>Streptophyta</taxon>
        <taxon>Embryophyta</taxon>
        <taxon>Tracheophyta</taxon>
        <taxon>Spermatophyta</taxon>
        <taxon>Magnoliopsida</taxon>
        <taxon>eudicotyledons</taxon>
        <taxon>Gunneridae</taxon>
        <taxon>Pentapetalae</taxon>
        <taxon>rosids</taxon>
        <taxon>malvids</taxon>
        <taxon>Malvales</taxon>
        <taxon>Malvaceae</taxon>
        <taxon>Malvoideae</taxon>
        <taxon>Gossypium</taxon>
    </lineage>
</organism>
<dbReference type="PANTHER" id="PTHR36766:SF40">
    <property type="entry name" value="DISEASE RESISTANCE PROTEIN RGA3"/>
    <property type="match status" value="1"/>
</dbReference>
<evidence type="ECO:0000313" key="3">
    <source>
        <dbReference type="EMBL" id="KAA3472000.1"/>
    </source>
</evidence>
<evidence type="ECO:0000256" key="1">
    <source>
        <dbReference type="ARBA" id="ARBA00022821"/>
    </source>
</evidence>
<dbReference type="Proteomes" id="UP000325315">
    <property type="component" value="Unassembled WGS sequence"/>
</dbReference>
<dbReference type="AlphaFoldDB" id="A0A5B6VS55"/>
<accession>A0A5B6VS55</accession>
<evidence type="ECO:0000313" key="4">
    <source>
        <dbReference type="Proteomes" id="UP000325315"/>
    </source>
</evidence>
<comment type="caution">
    <text evidence="3">The sequence shown here is derived from an EMBL/GenBank/DDBJ whole genome shotgun (WGS) entry which is preliminary data.</text>
</comment>
<protein>
    <submittedName>
        <fullName evidence="3">Disease resistance protein RGA2-like</fullName>
    </submittedName>
</protein>